<sequence>MSSSPWSSSTEPGAFLRSRRAAVTPEEAGLSSFGQRLVPGLRREELAAGISVTYYTRLEQGESHRISDSVLDALTCVLGLGPDERGRAPNIARFTFLDSAARDLFPDWEDQARTVTAYLRLVAAQYPDDPTLHALVGELSVHSAGRLDPRLVVGVVVDRAGRGEVGAGEIRAGEAGLVRDEVVGVLGLVVRALEGRNLEVRRLVVRDLGYVVGTGEVRAREVGTRKARAGEVGPVVPPPPVLRIPVRPRRFLAHVALPAVGGPRDAVGVRRSTVVRAAPRVRPNGSRNGGTWRTDGSRENGGARGHSQQAAARRRPRTGHGPALPASTRSAQLIALLRMTAPAVPGRFTVPRRAVPSVATDPMITRVRGRRTKEHTHMDTTRHTPVPDQEPRAADLTRRTLVVAAGAAVAAAGVGAGQAEAATPAPGAGSGSHDGGPGPYGDGSTTARGQWLAGDTHVHDDHSSDGSLPRQTSKQTQPGNLPVGDQIGQGERTGLDFMPLTDHRTYDQHWDPQWTSSELLLIPGEEANGSPHAIVLGAVDVIVDGANPPGSASYRHVQQSVWDAHAQNAVWSQAHPDDGEYTPAAGVNDNASVQGADLVEVLNVASDPDAEVDYAENRWNAGFRFGVSAASDCHFRELWGIAGPGQPTTHVLAARRSVRAVLDGFRAGHTTVSQNIQGPFLTIEADADGDGVFEALGGDEIVLPRHGLPKKAALRVTVRGGQGMTVHVYAAPGRSAGPVATFTVQQAEEVHELPLALGAADHTWYRVEARSPGGISGANANPDLPDQLRGATSPVFLSVGAPAEPRPEIALPAADRTADPARAVFGEPGGFAGFPDVAVDGDTTHIVAEVHENQATKVVYRRLDAKGRLTRTVTLSRDSATARSPRIAVSGRHVWVAWQDERGLEQPHRPVIMLAHSTDSGRSFPAPRQLGSGRGRAVHPALALVDGGHPLVAWAENSGGAFDVYAQVVGVDSAPVNISAAGKTVSAGTANDARSPRYPASLFPSIGTDDRGRAVIAWQDDRYDPDPLWTGHTPPAGQSASGGTDPDNWQILAAVRTSPGRGWGTPVQVSAVTDRADRHPALAFAADGTIVAAWESGALQSSGANLQLRAARSSDGGTTWTPYEQVALEPTAMSQRAVLSQSPDGTVRAVWYDSRAADWRWKIFTATFDSATGWSPAAQVTTRGNNTWPALDRGVVVFTSDRAATRLQRDRTHEVYLITLR</sequence>
<dbReference type="SUPFAM" id="SSF89550">
    <property type="entry name" value="PHP domain-like"/>
    <property type="match status" value="1"/>
</dbReference>
<dbReference type="PANTHER" id="PTHR35010:SF2">
    <property type="entry name" value="BLL4672 PROTEIN"/>
    <property type="match status" value="1"/>
</dbReference>
<dbReference type="InterPro" id="IPR041413">
    <property type="entry name" value="MLTR_LBD"/>
</dbReference>
<dbReference type="InterPro" id="IPR036278">
    <property type="entry name" value="Sialidase_sf"/>
</dbReference>
<dbReference type="SMART" id="SM00530">
    <property type="entry name" value="HTH_XRE"/>
    <property type="match status" value="1"/>
</dbReference>
<dbReference type="Gene3D" id="3.30.450.180">
    <property type="match status" value="1"/>
</dbReference>
<dbReference type="SUPFAM" id="SSF50939">
    <property type="entry name" value="Sialidases"/>
    <property type="match status" value="1"/>
</dbReference>
<dbReference type="NCBIfam" id="NF038032">
    <property type="entry name" value="CehA_McbA_metalo"/>
    <property type="match status" value="1"/>
</dbReference>
<name>A0ABS2TTT7_9ACTN</name>
<dbReference type="EMBL" id="JADKYB010000009">
    <property type="protein sequence ID" value="MBM9506401.1"/>
    <property type="molecule type" value="Genomic_DNA"/>
</dbReference>
<dbReference type="Pfam" id="PF17765">
    <property type="entry name" value="MLTR_LBD"/>
    <property type="match status" value="1"/>
</dbReference>
<feature type="region of interest" description="Disordered" evidence="1">
    <location>
        <begin position="1025"/>
        <end position="1045"/>
    </location>
</feature>
<dbReference type="Gene3D" id="3.20.20.140">
    <property type="entry name" value="Metal-dependent hydrolases"/>
    <property type="match status" value="1"/>
</dbReference>
<evidence type="ECO:0000256" key="1">
    <source>
        <dbReference type="SAM" id="MobiDB-lite"/>
    </source>
</evidence>
<evidence type="ECO:0000259" key="2">
    <source>
        <dbReference type="SMART" id="SM00530"/>
    </source>
</evidence>
<feature type="compositionally biased region" description="Gly residues" evidence="1">
    <location>
        <begin position="428"/>
        <end position="441"/>
    </location>
</feature>
<protein>
    <submittedName>
        <fullName evidence="3">CehA/McbA family metallohydrolase</fullName>
    </submittedName>
</protein>
<gene>
    <name evidence="3" type="ORF">ITX44_17940</name>
</gene>
<dbReference type="CDD" id="cd15482">
    <property type="entry name" value="Sialidase_non-viral"/>
    <property type="match status" value="1"/>
</dbReference>
<proteinExistence type="predicted"/>
<feature type="region of interest" description="Disordered" evidence="1">
    <location>
        <begin position="277"/>
        <end position="326"/>
    </location>
</feature>
<dbReference type="InterPro" id="IPR001387">
    <property type="entry name" value="Cro/C1-type_HTH"/>
</dbReference>
<feature type="compositionally biased region" description="Polar residues" evidence="1">
    <location>
        <begin position="465"/>
        <end position="479"/>
    </location>
</feature>
<reference evidence="3 4" key="1">
    <citation type="submission" date="2021-01" db="EMBL/GenBank/DDBJ databases">
        <title>Streptomyces acididurans sp. nov., isolated from a peat swamp forest soil.</title>
        <authorList>
            <person name="Chantavorakit T."/>
            <person name="Duangmal K."/>
        </authorList>
    </citation>
    <scope>NUCLEOTIDE SEQUENCE [LARGE SCALE GENOMIC DNA]</scope>
    <source>
        <strain evidence="3 4">KK5PA1</strain>
    </source>
</reference>
<dbReference type="PANTHER" id="PTHR35010">
    <property type="entry name" value="BLL4672 PROTEIN-RELATED"/>
    <property type="match status" value="1"/>
</dbReference>
<feature type="domain" description="HTH cro/C1-type" evidence="2">
    <location>
        <begin position="15"/>
        <end position="85"/>
    </location>
</feature>
<dbReference type="CDD" id="cd00093">
    <property type="entry name" value="HTH_XRE"/>
    <property type="match status" value="1"/>
</dbReference>
<feature type="region of interest" description="Disordered" evidence="1">
    <location>
        <begin position="420"/>
        <end position="495"/>
    </location>
</feature>
<accession>A0ABS2TTT7</accession>
<feature type="region of interest" description="Disordered" evidence="1">
    <location>
        <begin position="367"/>
        <end position="393"/>
    </location>
</feature>
<evidence type="ECO:0000313" key="3">
    <source>
        <dbReference type="EMBL" id="MBM9506401.1"/>
    </source>
</evidence>
<dbReference type="InterPro" id="IPR016195">
    <property type="entry name" value="Pol/histidinol_Pase-like"/>
</dbReference>
<dbReference type="Gene3D" id="2.120.10.10">
    <property type="match status" value="1"/>
</dbReference>
<dbReference type="Proteomes" id="UP000749040">
    <property type="component" value="Unassembled WGS sequence"/>
</dbReference>
<organism evidence="3 4">
    <name type="scientific">Actinacidiphila acididurans</name>
    <dbReference type="NCBI Taxonomy" id="2784346"/>
    <lineage>
        <taxon>Bacteria</taxon>
        <taxon>Bacillati</taxon>
        <taxon>Actinomycetota</taxon>
        <taxon>Actinomycetes</taxon>
        <taxon>Kitasatosporales</taxon>
        <taxon>Streptomycetaceae</taxon>
        <taxon>Actinacidiphila</taxon>
    </lineage>
</organism>
<comment type="caution">
    <text evidence="3">The sequence shown here is derived from an EMBL/GenBank/DDBJ whole genome shotgun (WGS) entry which is preliminary data.</text>
</comment>
<keyword evidence="4" id="KW-1185">Reference proteome</keyword>
<evidence type="ECO:0000313" key="4">
    <source>
        <dbReference type="Proteomes" id="UP000749040"/>
    </source>
</evidence>